<keyword evidence="1" id="KW-0560">Oxidoreductase</keyword>
<protein>
    <submittedName>
        <fullName evidence="2">Uu.00g098180.m01.CDS01</fullName>
    </submittedName>
</protein>
<sequence length="344" mass="37705">MPATFDVSPEKEGSIVNYFYGQLTQTPAEVKGVDLEGQTAIVTGYNVGIGLECSRQLLDLGLSKLILAVRKENKGKAAAVELSTGRDTPEDTIEVWKLDYSSYDSIRSFVERARTLNRLDIAILNAGILKGKMDFNPDTGHEETVQVNYLSTALLAILLPPVMKAKRSIQQKAGRITITSSDVGAWAAFNERDENPLLPSFARTGTTDLFERNCVTKLLVQLSLVELAKRVPASVAVINAATPMMVHDSQISRETAQSLLGKAKEVFRRRVGYTAGVGSRMITDAAVNHGEETHGQYLGLQKLKPMAPFVYTAEGRRVGELLWKETLAEFSFAGVEDILRDIGK</sequence>
<dbReference type="Proteomes" id="UP001295740">
    <property type="component" value="Unassembled WGS sequence"/>
</dbReference>
<dbReference type="PANTHER" id="PTHR43157">
    <property type="entry name" value="PHOSPHATIDYLINOSITOL-GLYCAN BIOSYNTHESIS CLASS F PROTEIN-RELATED"/>
    <property type="match status" value="1"/>
</dbReference>
<evidence type="ECO:0000313" key="2">
    <source>
        <dbReference type="EMBL" id="CAJ2502424.1"/>
    </source>
</evidence>
<gene>
    <name evidence="2" type="ORF">KHLLAP_LOCUS2892</name>
</gene>
<dbReference type="PRINTS" id="PR00081">
    <property type="entry name" value="GDHRDH"/>
</dbReference>
<dbReference type="Gene3D" id="3.40.50.720">
    <property type="entry name" value="NAD(P)-binding Rossmann-like Domain"/>
    <property type="match status" value="1"/>
</dbReference>
<accession>A0AAI8YCP8</accession>
<dbReference type="InterPro" id="IPR002347">
    <property type="entry name" value="SDR_fam"/>
</dbReference>
<keyword evidence="3" id="KW-1185">Reference proteome</keyword>
<name>A0AAI8YCP8_9PEZI</name>
<dbReference type="GO" id="GO:0016491">
    <property type="term" value="F:oxidoreductase activity"/>
    <property type="evidence" value="ECO:0007669"/>
    <property type="project" value="UniProtKB-KW"/>
</dbReference>
<dbReference type="Pfam" id="PF00106">
    <property type="entry name" value="adh_short"/>
    <property type="match status" value="1"/>
</dbReference>
<evidence type="ECO:0000256" key="1">
    <source>
        <dbReference type="ARBA" id="ARBA00023002"/>
    </source>
</evidence>
<proteinExistence type="predicted"/>
<dbReference type="PANTHER" id="PTHR43157:SF31">
    <property type="entry name" value="PHOSPHATIDYLINOSITOL-GLYCAN BIOSYNTHESIS CLASS F PROTEIN"/>
    <property type="match status" value="1"/>
</dbReference>
<dbReference type="AlphaFoldDB" id="A0AAI8YCP8"/>
<comment type="caution">
    <text evidence="2">The sequence shown here is derived from an EMBL/GenBank/DDBJ whole genome shotgun (WGS) entry which is preliminary data.</text>
</comment>
<dbReference type="SUPFAM" id="SSF51735">
    <property type="entry name" value="NAD(P)-binding Rossmann-fold domains"/>
    <property type="match status" value="1"/>
</dbReference>
<dbReference type="InterPro" id="IPR036291">
    <property type="entry name" value="NAD(P)-bd_dom_sf"/>
</dbReference>
<dbReference type="EMBL" id="CAUWAG010000004">
    <property type="protein sequence ID" value="CAJ2502424.1"/>
    <property type="molecule type" value="Genomic_DNA"/>
</dbReference>
<evidence type="ECO:0000313" key="3">
    <source>
        <dbReference type="Proteomes" id="UP001295740"/>
    </source>
</evidence>
<organism evidence="2 3">
    <name type="scientific">Anthostomella pinea</name>
    <dbReference type="NCBI Taxonomy" id="933095"/>
    <lineage>
        <taxon>Eukaryota</taxon>
        <taxon>Fungi</taxon>
        <taxon>Dikarya</taxon>
        <taxon>Ascomycota</taxon>
        <taxon>Pezizomycotina</taxon>
        <taxon>Sordariomycetes</taxon>
        <taxon>Xylariomycetidae</taxon>
        <taxon>Xylariales</taxon>
        <taxon>Xylariaceae</taxon>
        <taxon>Anthostomella</taxon>
    </lineage>
</organism>
<reference evidence="2" key="1">
    <citation type="submission" date="2023-10" db="EMBL/GenBank/DDBJ databases">
        <authorList>
            <person name="Hackl T."/>
        </authorList>
    </citation>
    <scope>NUCLEOTIDE SEQUENCE</scope>
</reference>